<keyword evidence="4" id="KW-1185">Reference proteome</keyword>
<gene>
    <name evidence="3" type="ORF">RND71_037150</name>
</gene>
<proteinExistence type="predicted"/>
<sequence length="417" mass="48322">MLCYLSNGSSSDLYICLFLRKLSPSHLPINTTCSTFLSPTSVCVAECTRSRLSILKLIYHASMVQNNSVSSKGEDSYKLFYARNGSTEMLQLMRCNARKRSADTSEEKVLTEDFQEEDYSNTDKDFNCKDGKEKVEVERRRKIGLANRGNVPWNKGRKHSPETREKIRLRTKEALSDPKVRRKMSECPRTLSNQTKIRIRASLRKLWGERLKWKRSREKFFQSWAESIANAAKVGGSDQEELEWDSYDKIKREIALEQLQLAAEKAKAKEMARIRAERAAQRKTENMERLAQRRKEREEKQKVEGKTKRPRRRSKQEKEELAVAEELKLKAKLVKIQKKKSTLSHVCTEHRRAWERLDVAFIKRPQVQKTVSLADQIRSAKKRTEGVNGKAFSIASSGSSQYIEVSEEARFFTVETE</sequence>
<feature type="compositionally biased region" description="Basic and acidic residues" evidence="1">
    <location>
        <begin position="277"/>
        <end position="307"/>
    </location>
</feature>
<dbReference type="PANTHER" id="PTHR34199">
    <property type="entry name" value="NUMOD3 MOTIF FAMILY PROTEIN, EXPRESSED"/>
    <property type="match status" value="1"/>
</dbReference>
<dbReference type="EMBL" id="JAVYJV010000020">
    <property type="protein sequence ID" value="KAK4344056.1"/>
    <property type="molecule type" value="Genomic_DNA"/>
</dbReference>
<feature type="domain" description="Nuclease associated modular" evidence="2">
    <location>
        <begin position="138"/>
        <end position="168"/>
    </location>
</feature>
<evidence type="ECO:0000256" key="1">
    <source>
        <dbReference type="SAM" id="MobiDB-lite"/>
    </source>
</evidence>
<organism evidence="3 4">
    <name type="scientific">Anisodus tanguticus</name>
    <dbReference type="NCBI Taxonomy" id="243964"/>
    <lineage>
        <taxon>Eukaryota</taxon>
        <taxon>Viridiplantae</taxon>
        <taxon>Streptophyta</taxon>
        <taxon>Embryophyta</taxon>
        <taxon>Tracheophyta</taxon>
        <taxon>Spermatophyta</taxon>
        <taxon>Magnoliopsida</taxon>
        <taxon>eudicotyledons</taxon>
        <taxon>Gunneridae</taxon>
        <taxon>Pentapetalae</taxon>
        <taxon>asterids</taxon>
        <taxon>lamiids</taxon>
        <taxon>Solanales</taxon>
        <taxon>Solanaceae</taxon>
        <taxon>Solanoideae</taxon>
        <taxon>Hyoscyameae</taxon>
        <taxon>Anisodus</taxon>
    </lineage>
</organism>
<protein>
    <recommendedName>
        <fullName evidence="2">Nuclease associated modular domain-containing protein</fullName>
    </recommendedName>
</protein>
<name>A0AAE1R2W5_9SOLA</name>
<reference evidence="3" key="1">
    <citation type="submission" date="2023-12" db="EMBL/GenBank/DDBJ databases">
        <title>Genome assembly of Anisodus tanguticus.</title>
        <authorList>
            <person name="Wang Y.-J."/>
        </authorList>
    </citation>
    <scope>NUCLEOTIDE SEQUENCE</scope>
    <source>
        <strain evidence="3">KB-2021</strain>
        <tissue evidence="3">Leaf</tissue>
    </source>
</reference>
<dbReference type="AlphaFoldDB" id="A0AAE1R2W5"/>
<dbReference type="PANTHER" id="PTHR34199:SF1">
    <property type="entry name" value="HISTONE-LYSINE N-METHYLTRANSFERASE, H3 LYSINE-79 SPECIFIC-LIKE PROTEIN"/>
    <property type="match status" value="1"/>
</dbReference>
<accession>A0AAE1R2W5</accession>
<dbReference type="Proteomes" id="UP001291623">
    <property type="component" value="Unassembled WGS sequence"/>
</dbReference>
<feature type="region of interest" description="Disordered" evidence="1">
    <location>
        <begin position="277"/>
        <end position="319"/>
    </location>
</feature>
<evidence type="ECO:0000259" key="2">
    <source>
        <dbReference type="Pfam" id="PF07460"/>
    </source>
</evidence>
<dbReference type="InterPro" id="IPR003611">
    <property type="entry name" value="NUMOD3"/>
</dbReference>
<dbReference type="GO" id="GO:0003677">
    <property type="term" value="F:DNA binding"/>
    <property type="evidence" value="ECO:0007669"/>
    <property type="project" value="InterPro"/>
</dbReference>
<comment type="caution">
    <text evidence="3">The sequence shown here is derived from an EMBL/GenBank/DDBJ whole genome shotgun (WGS) entry which is preliminary data.</text>
</comment>
<evidence type="ECO:0000313" key="4">
    <source>
        <dbReference type="Proteomes" id="UP001291623"/>
    </source>
</evidence>
<evidence type="ECO:0000313" key="3">
    <source>
        <dbReference type="EMBL" id="KAK4344056.1"/>
    </source>
</evidence>
<dbReference type="Pfam" id="PF07460">
    <property type="entry name" value="NUMOD3"/>
    <property type="match status" value="1"/>
</dbReference>